<dbReference type="InterPro" id="IPR046364">
    <property type="entry name" value="Exo70_C"/>
</dbReference>
<dbReference type="GO" id="GO:0000145">
    <property type="term" value="C:exocyst"/>
    <property type="evidence" value="ECO:0007669"/>
    <property type="project" value="InterPro"/>
</dbReference>
<keyword evidence="2 3" id="KW-0813">Transport</keyword>
<dbReference type="PANTHER" id="PTHR12542:SF38">
    <property type="entry name" value="EXOCYST SUBUNIT EXO70 FAMILY PROTEIN"/>
    <property type="match status" value="1"/>
</dbReference>
<comment type="function">
    <text evidence="3">Component of the exocyst complex.</text>
</comment>
<feature type="compositionally biased region" description="Low complexity" evidence="4">
    <location>
        <begin position="129"/>
        <end position="144"/>
    </location>
</feature>
<dbReference type="GO" id="GO:0005546">
    <property type="term" value="F:phosphatidylinositol-4,5-bisphosphate binding"/>
    <property type="evidence" value="ECO:0007669"/>
    <property type="project" value="InterPro"/>
</dbReference>
<organism evidence="6 7">
    <name type="scientific">Erythroxylum novogranatense</name>
    <dbReference type="NCBI Taxonomy" id="1862640"/>
    <lineage>
        <taxon>Eukaryota</taxon>
        <taxon>Viridiplantae</taxon>
        <taxon>Streptophyta</taxon>
        <taxon>Embryophyta</taxon>
        <taxon>Tracheophyta</taxon>
        <taxon>Spermatophyta</taxon>
        <taxon>Magnoliopsida</taxon>
        <taxon>eudicotyledons</taxon>
        <taxon>Gunneridae</taxon>
        <taxon>Pentapetalae</taxon>
        <taxon>rosids</taxon>
        <taxon>fabids</taxon>
        <taxon>Malpighiales</taxon>
        <taxon>Erythroxylaceae</taxon>
        <taxon>Erythroxylum</taxon>
    </lineage>
</organism>
<dbReference type="Pfam" id="PF03081">
    <property type="entry name" value="Exo70_C"/>
    <property type="match status" value="1"/>
</dbReference>
<comment type="caution">
    <text evidence="6">The sequence shown here is derived from an EMBL/GenBank/DDBJ whole genome shotgun (WGS) entry which is preliminary data.</text>
</comment>
<evidence type="ECO:0000259" key="5">
    <source>
        <dbReference type="Pfam" id="PF03081"/>
    </source>
</evidence>
<evidence type="ECO:0000256" key="4">
    <source>
        <dbReference type="SAM" id="MobiDB-lite"/>
    </source>
</evidence>
<evidence type="ECO:0000313" key="6">
    <source>
        <dbReference type="EMBL" id="KAJ8754171.1"/>
    </source>
</evidence>
<dbReference type="AlphaFoldDB" id="A0AAV8SQ75"/>
<evidence type="ECO:0000313" key="7">
    <source>
        <dbReference type="Proteomes" id="UP001159364"/>
    </source>
</evidence>
<evidence type="ECO:0000256" key="1">
    <source>
        <dbReference type="ARBA" id="ARBA00006756"/>
    </source>
</evidence>
<keyword evidence="3" id="KW-0653">Protein transport</keyword>
<feature type="region of interest" description="Disordered" evidence="4">
    <location>
        <begin position="126"/>
        <end position="150"/>
    </location>
</feature>
<evidence type="ECO:0000256" key="3">
    <source>
        <dbReference type="RuleBase" id="RU365026"/>
    </source>
</evidence>
<dbReference type="GO" id="GO:0006887">
    <property type="term" value="P:exocytosis"/>
    <property type="evidence" value="ECO:0007669"/>
    <property type="project" value="UniProtKB-KW"/>
</dbReference>
<dbReference type="Pfam" id="PF20669">
    <property type="entry name" value="Exo70_N"/>
    <property type="match status" value="1"/>
</dbReference>
<dbReference type="Proteomes" id="UP001159364">
    <property type="component" value="Linkage Group LG09"/>
</dbReference>
<dbReference type="PANTHER" id="PTHR12542">
    <property type="entry name" value="EXOCYST COMPLEX PROTEIN EXO70"/>
    <property type="match status" value="1"/>
</dbReference>
<dbReference type="GO" id="GO:0015031">
    <property type="term" value="P:protein transport"/>
    <property type="evidence" value="ECO:0007669"/>
    <property type="project" value="UniProtKB-KW"/>
</dbReference>
<reference evidence="6 7" key="1">
    <citation type="submission" date="2021-09" db="EMBL/GenBank/DDBJ databases">
        <title>Genomic insights and catalytic innovation underlie evolution of tropane alkaloids biosynthesis.</title>
        <authorList>
            <person name="Wang Y.-J."/>
            <person name="Tian T."/>
            <person name="Huang J.-P."/>
            <person name="Huang S.-X."/>
        </authorList>
    </citation>
    <scope>NUCLEOTIDE SEQUENCE [LARGE SCALE GENOMIC DNA]</scope>
    <source>
        <strain evidence="6">KIB-2018</strain>
        <tissue evidence="6">Leaf</tissue>
    </source>
</reference>
<keyword evidence="7" id="KW-1185">Reference proteome</keyword>
<dbReference type="Gene3D" id="1.20.1280.170">
    <property type="entry name" value="Exocyst complex component Exo70"/>
    <property type="match status" value="1"/>
</dbReference>
<evidence type="ECO:0000256" key="2">
    <source>
        <dbReference type="ARBA" id="ARBA00022448"/>
    </source>
</evidence>
<protein>
    <recommendedName>
        <fullName evidence="3">Exocyst subunit Exo70 family protein</fullName>
    </recommendedName>
</protein>
<dbReference type="SUPFAM" id="SSF74788">
    <property type="entry name" value="Cullin repeat-like"/>
    <property type="match status" value="1"/>
</dbReference>
<dbReference type="EMBL" id="JAIWQS010000009">
    <property type="protein sequence ID" value="KAJ8754171.1"/>
    <property type="molecule type" value="Genomic_DNA"/>
</dbReference>
<gene>
    <name evidence="6" type="ORF">K2173_002070</name>
</gene>
<feature type="domain" description="Exocyst complex subunit Exo70 C-terminal" evidence="5">
    <location>
        <begin position="232"/>
        <end position="586"/>
    </location>
</feature>
<dbReference type="InterPro" id="IPR016159">
    <property type="entry name" value="Cullin_repeat-like_dom_sf"/>
</dbReference>
<sequence>MPKDGMRNLFFHSKAPSFAVTTSPLSTPRRSFCGSRIGMIIETADSIIMKWNSDSSTYASVTSLFHKDKREAAEFLNCVNSLQKVMHLLESEDPRLERAQTLMQTAMKRLEKEFYQILSMNRAHLDPESVSTRSSRTSTISSSDNQDDDEEEIQIVGDSIAQLENVSATVMDDLKSITECMISCGYTKECTEVAKVIRKSIIDGGIYKLGVERVSSSKVNKMSWEVLELKIRNWLEAMKIAMRTLFAGERIICDALFAVSDSTRESCFTAVCREAATLLFNFPELVAKSKRSSPERMFLSLDMYTLITKHWPEIEEIFSFESCSTVRSQALASLTRLSESVHHMLAEFESTIQKHSSKTLPPGGELHPLTIYAMDYLVLLGDYSNVVADIISDWPPQSKPYPPESYFDSPHSQDSPTTPLFLRFARLILVVLCTLDRKAEQYKDVSVSYLFLANNIQHVASKVRTSNLVSILGDDWVTKHEAKVRKFAGKYECLAWVPLVGILTEKSTTVITAEEVKDMLKRFNPSFEEVYRKQSSCVIPDLKLRDEVVVSISRKLTSQYRELYQKHRSVSKFVKYAPEDIENYLSYLFSGTMFGGDFPSSSSASSSHRRHGRT</sequence>
<comment type="similarity">
    <text evidence="1 3">Belongs to the EXO70 family.</text>
</comment>
<accession>A0AAV8SQ75</accession>
<keyword evidence="3" id="KW-0268">Exocytosis</keyword>
<name>A0AAV8SQ75_9ROSI</name>
<dbReference type="InterPro" id="IPR004140">
    <property type="entry name" value="Exo70"/>
</dbReference>
<proteinExistence type="inferred from homology"/>